<dbReference type="RefSeq" id="WP_145831571.1">
    <property type="nucleotide sequence ID" value="NZ_VLLA01000006.1"/>
</dbReference>
<dbReference type="Proteomes" id="UP000316291">
    <property type="component" value="Unassembled WGS sequence"/>
</dbReference>
<sequence>MPSIIRDKNGRFVPVVRPKLWQTATVKRSRDRTDRIGRARKQLRAKLATTQWIGELDRQGIYELEACGIEWPTVEAWVDALNPQEASAARRFVKNVLQVLTDHEAPARTQNEVYNELYRRLITAGFAD</sequence>
<protein>
    <submittedName>
        <fullName evidence="1">Uncharacterized protein</fullName>
    </submittedName>
</protein>
<accession>A0A562RQD9</accession>
<evidence type="ECO:0000313" key="1">
    <source>
        <dbReference type="EMBL" id="TWI71309.1"/>
    </source>
</evidence>
<dbReference type="OrthoDB" id="9830841at2"/>
<keyword evidence="2" id="KW-1185">Reference proteome</keyword>
<reference evidence="1 2" key="1">
    <citation type="journal article" date="2015" name="Stand. Genomic Sci.">
        <title>Genomic Encyclopedia of Bacterial and Archaeal Type Strains, Phase III: the genomes of soil and plant-associated and newly described type strains.</title>
        <authorList>
            <person name="Whitman W.B."/>
            <person name="Woyke T."/>
            <person name="Klenk H.P."/>
            <person name="Zhou Y."/>
            <person name="Lilburn T.G."/>
            <person name="Beck B.J."/>
            <person name="De Vos P."/>
            <person name="Vandamme P."/>
            <person name="Eisen J.A."/>
            <person name="Garrity G."/>
            <person name="Hugenholtz P."/>
            <person name="Kyrpides N.C."/>
        </authorList>
    </citation>
    <scope>NUCLEOTIDE SEQUENCE [LARGE SCALE GENOMIC DNA]</scope>
    <source>
        <strain evidence="1 2">CGMCC 1.10948</strain>
    </source>
</reference>
<name>A0A562RQD9_9BRAD</name>
<dbReference type="EMBL" id="VLLA01000006">
    <property type="protein sequence ID" value="TWI71309.1"/>
    <property type="molecule type" value="Genomic_DNA"/>
</dbReference>
<proteinExistence type="predicted"/>
<comment type="caution">
    <text evidence="1">The sequence shown here is derived from an EMBL/GenBank/DDBJ whole genome shotgun (WGS) entry which is preliminary data.</text>
</comment>
<organism evidence="1 2">
    <name type="scientific">Bradyrhizobium huanghuaihaiense</name>
    <dbReference type="NCBI Taxonomy" id="990078"/>
    <lineage>
        <taxon>Bacteria</taxon>
        <taxon>Pseudomonadati</taxon>
        <taxon>Pseudomonadota</taxon>
        <taxon>Alphaproteobacteria</taxon>
        <taxon>Hyphomicrobiales</taxon>
        <taxon>Nitrobacteraceae</taxon>
        <taxon>Bradyrhizobium</taxon>
    </lineage>
</organism>
<gene>
    <name evidence="1" type="ORF">IQ16_02928</name>
</gene>
<dbReference type="AlphaFoldDB" id="A0A562RQD9"/>
<evidence type="ECO:0000313" key="2">
    <source>
        <dbReference type="Proteomes" id="UP000316291"/>
    </source>
</evidence>